<accession>A0A1B9IFU2</accession>
<feature type="compositionally biased region" description="Low complexity" evidence="1">
    <location>
        <begin position="232"/>
        <end position="242"/>
    </location>
</feature>
<evidence type="ECO:0000313" key="3">
    <source>
        <dbReference type="Proteomes" id="UP000092583"/>
    </source>
</evidence>
<feature type="region of interest" description="Disordered" evidence="1">
    <location>
        <begin position="186"/>
        <end position="385"/>
    </location>
</feature>
<feature type="compositionally biased region" description="Low complexity" evidence="1">
    <location>
        <begin position="315"/>
        <end position="325"/>
    </location>
</feature>
<dbReference type="Proteomes" id="UP000092583">
    <property type="component" value="Unassembled WGS sequence"/>
</dbReference>
<gene>
    <name evidence="2" type="ORF">L486_08088</name>
</gene>
<evidence type="ECO:0000313" key="2">
    <source>
        <dbReference type="EMBL" id="OCF54538.1"/>
    </source>
</evidence>
<dbReference type="EMBL" id="KI669470">
    <property type="protein sequence ID" value="OCF54538.1"/>
    <property type="molecule type" value="Genomic_DNA"/>
</dbReference>
<proteinExistence type="predicted"/>
<feature type="compositionally biased region" description="Polar residues" evidence="1">
    <location>
        <begin position="186"/>
        <end position="195"/>
    </location>
</feature>
<dbReference type="AlphaFoldDB" id="A0A1B9IFU2"/>
<reference evidence="2 3" key="1">
    <citation type="submission" date="2013-07" db="EMBL/GenBank/DDBJ databases">
        <title>The Genome Sequence of Kwoniella mangroviensis CBS10435.</title>
        <authorList>
            <consortium name="The Broad Institute Genome Sequencing Platform"/>
            <person name="Cuomo C."/>
            <person name="Litvintseva A."/>
            <person name="Chen Y."/>
            <person name="Heitman J."/>
            <person name="Sun S."/>
            <person name="Springer D."/>
            <person name="Dromer F."/>
            <person name="Young S.K."/>
            <person name="Zeng Q."/>
            <person name="Gargeya S."/>
            <person name="Fitzgerald M."/>
            <person name="Abouelleil A."/>
            <person name="Alvarado L."/>
            <person name="Berlin A.M."/>
            <person name="Chapman S.B."/>
            <person name="Dewar J."/>
            <person name="Goldberg J."/>
            <person name="Griggs A."/>
            <person name="Gujja S."/>
            <person name="Hansen M."/>
            <person name="Howarth C."/>
            <person name="Imamovic A."/>
            <person name="Larimer J."/>
            <person name="McCowan C."/>
            <person name="Murphy C."/>
            <person name="Pearson M."/>
            <person name="Priest M."/>
            <person name="Roberts A."/>
            <person name="Saif S."/>
            <person name="Shea T."/>
            <person name="Sykes S."/>
            <person name="Wortman J."/>
            <person name="Nusbaum C."/>
            <person name="Birren B."/>
        </authorList>
    </citation>
    <scope>NUCLEOTIDE SEQUENCE [LARGE SCALE GENOMIC DNA]</scope>
    <source>
        <strain evidence="2 3">CBS 10435</strain>
    </source>
</reference>
<feature type="compositionally biased region" description="Basic and acidic residues" evidence="1">
    <location>
        <begin position="200"/>
        <end position="212"/>
    </location>
</feature>
<evidence type="ECO:0000256" key="1">
    <source>
        <dbReference type="SAM" id="MobiDB-lite"/>
    </source>
</evidence>
<feature type="compositionally biased region" description="Low complexity" evidence="1">
    <location>
        <begin position="362"/>
        <end position="371"/>
    </location>
</feature>
<dbReference type="OrthoDB" id="2576607at2759"/>
<organism evidence="2 3">
    <name type="scientific">Kwoniella mangroviensis CBS 10435</name>
    <dbReference type="NCBI Taxonomy" id="1331196"/>
    <lineage>
        <taxon>Eukaryota</taxon>
        <taxon>Fungi</taxon>
        <taxon>Dikarya</taxon>
        <taxon>Basidiomycota</taxon>
        <taxon>Agaricomycotina</taxon>
        <taxon>Tremellomycetes</taxon>
        <taxon>Tremellales</taxon>
        <taxon>Cryptococcaceae</taxon>
        <taxon>Kwoniella</taxon>
    </lineage>
</organism>
<feature type="compositionally biased region" description="Polar residues" evidence="1">
    <location>
        <begin position="372"/>
        <end position="385"/>
    </location>
</feature>
<keyword evidence="3" id="KW-1185">Reference proteome</keyword>
<sequence length="618" mass="70714">MSRDSQESRALIVWRPRYLFFPPVQEPPPPTRVFRHVDLIEEEEARCKEYESMRSFLGPSTALLHTPNHEIIFPQIFLNNTFLRFLRNPPRQLPIIKLTSQHSSNYDTTHSDSTNVRSDPTRETEAYIEEIHEDNEEAESSLESIDETSTFPFPSKQIEYVANKPTKITLKRKSQDMHEEDDVFSSIYQPSSANLSSKKAKSDDDAAKEQWRVGRRPGFQGSFVAPKRTSSGEENSNESVNDSGKKRTLSQNITSSAEKVLKKPFKPPTRISPSIKSRSKPQLKSRDLVEVSSPSTSPTEKNHEKINTPSTPQNKFSFPKVDPFFPDFPTPPSSSSSPSRSVQSRKIKPVKPFKSPIRTNRSSAPSPSSISTTNKPGNNTVYPTSKVSTDEKCKLQSKYDELKKLQNEVMISKQAIKYIREDDNTRLKELIDMWKNAGREVVEKLFGIVPEPVQSDGPTNMNYSSSNHPVSSSYWNSSTSSSSMSSAIGEDQMEFIRNARRNDNGDIIDDEGNVMMIGEDEGDIQQFWNNLGTNQHYNKSESGNRSSRYQYNYDKYDLNHTKYDHEDQSSSYENQFQVDTQSNEQGWNYARLMKMFSVDPDLFGWDPVEEDWMEQDEE</sequence>
<feature type="compositionally biased region" description="Low complexity" evidence="1">
    <location>
        <begin position="333"/>
        <end position="342"/>
    </location>
</feature>
<dbReference type="STRING" id="1331196.A0A1B9IFU2"/>
<reference evidence="3" key="2">
    <citation type="submission" date="2013-12" db="EMBL/GenBank/DDBJ databases">
        <title>Evolution of pathogenesis and genome organization in the Tremellales.</title>
        <authorList>
            <person name="Cuomo C."/>
            <person name="Litvintseva A."/>
            <person name="Heitman J."/>
            <person name="Chen Y."/>
            <person name="Sun S."/>
            <person name="Springer D."/>
            <person name="Dromer F."/>
            <person name="Young S."/>
            <person name="Zeng Q."/>
            <person name="Chapman S."/>
            <person name="Gujja S."/>
            <person name="Saif S."/>
            <person name="Birren B."/>
        </authorList>
    </citation>
    <scope>NUCLEOTIDE SEQUENCE [LARGE SCALE GENOMIC DNA]</scope>
    <source>
        <strain evidence="3">CBS 10435</strain>
    </source>
</reference>
<name>A0A1B9IFU2_9TREE</name>
<protein>
    <recommendedName>
        <fullName evidence="4">Swi5-dependent recombination DNA repair protein 1</fullName>
    </recommendedName>
</protein>
<evidence type="ECO:0008006" key="4">
    <source>
        <dbReference type="Google" id="ProtNLM"/>
    </source>
</evidence>
<dbReference type="Gene3D" id="6.10.140.1020">
    <property type="match status" value="1"/>
</dbReference>